<dbReference type="KEGG" id="spoa:EQM13_09960"/>
<accession>A0A410QD26</accession>
<gene>
    <name evidence="2" type="ORF">EQM13_09960</name>
</gene>
<proteinExistence type="predicted"/>
<keyword evidence="3" id="KW-1185">Reference proteome</keyword>
<reference evidence="3" key="1">
    <citation type="submission" date="2019-01" db="EMBL/GenBank/DDBJ databases">
        <title>Draft genomes of a novel of Sporanaerobacter strains.</title>
        <authorList>
            <person name="Ma S."/>
        </authorList>
    </citation>
    <scope>NUCLEOTIDE SEQUENCE [LARGE SCALE GENOMIC DNA]</scope>
    <source>
        <strain evidence="3">NJN-17</strain>
    </source>
</reference>
<dbReference type="OrthoDB" id="9429671at2"/>
<organism evidence="2 3">
    <name type="scientific">Acidilutibacter cellobiosedens</name>
    <dbReference type="NCBI Taxonomy" id="2507161"/>
    <lineage>
        <taxon>Bacteria</taxon>
        <taxon>Bacillati</taxon>
        <taxon>Bacillota</taxon>
        <taxon>Tissierellia</taxon>
        <taxon>Tissierellales</taxon>
        <taxon>Acidilutibacteraceae</taxon>
        <taxon>Acidilutibacter</taxon>
    </lineage>
</organism>
<dbReference type="EMBL" id="CP035282">
    <property type="protein sequence ID" value="QAT61895.1"/>
    <property type="molecule type" value="Genomic_DNA"/>
</dbReference>
<protein>
    <submittedName>
        <fullName evidence="2">DUF3885 domain-containing protein</fullName>
    </submittedName>
</protein>
<dbReference type="Pfam" id="PF13021">
    <property type="entry name" value="DUF3885"/>
    <property type="match status" value="1"/>
</dbReference>
<evidence type="ECO:0000259" key="1">
    <source>
        <dbReference type="Pfam" id="PF13021"/>
    </source>
</evidence>
<dbReference type="InterPro" id="IPR024976">
    <property type="entry name" value="DUF3885"/>
</dbReference>
<sequence length="375" mass="44158">MKIQEKPKDILENILRQYETGDKVLFQLRHKSMLHVDLSRGYQYLEDGSLNESYVEECLQKAVEVYNFMKYSDNLLVVYEDSYGKDNEAEKKFLESTLIGITEYDTYKLKWQFPINKDDLPMHRDEEIYTCTRHIYHVKKVNIEKLFPKIILSDIGGEMDFCSSVFIIDINSNCIFHLYDDRGLYLFASEERYLTNVWGEFHDSISRDNRDFKIEVNNLYWIDGKKDDPDDLCLHGDIEVIIGEEKLSCSCTASAAALRMLKTLSEDHLLTKGEQMLPCCGFFMIPNETLDEVEISGCDNGVDWTVLHDDGMIRLITEKGNTVYIYYLQYKEEVLRFVNVVEEYYKKSLPKNIPADEFERNGYIAFWNEWNRRRG</sequence>
<evidence type="ECO:0000313" key="3">
    <source>
        <dbReference type="Proteomes" id="UP000287969"/>
    </source>
</evidence>
<dbReference type="AlphaFoldDB" id="A0A410QD26"/>
<evidence type="ECO:0000313" key="2">
    <source>
        <dbReference type="EMBL" id="QAT61895.1"/>
    </source>
</evidence>
<name>A0A410QD26_9FIRM</name>
<dbReference type="Proteomes" id="UP000287969">
    <property type="component" value="Chromosome"/>
</dbReference>
<dbReference type="RefSeq" id="WP_128752566.1">
    <property type="nucleotide sequence ID" value="NZ_CP035282.1"/>
</dbReference>
<feature type="domain" description="DUF3885" evidence="1">
    <location>
        <begin position="43"/>
        <end position="207"/>
    </location>
</feature>